<keyword evidence="3" id="KW-1185">Reference proteome</keyword>
<dbReference type="Proteomes" id="UP001221757">
    <property type="component" value="Unassembled WGS sequence"/>
</dbReference>
<dbReference type="AlphaFoldDB" id="A0AAD7DE83"/>
<protein>
    <submittedName>
        <fullName evidence="2">Uncharacterized protein</fullName>
    </submittedName>
</protein>
<evidence type="ECO:0000313" key="2">
    <source>
        <dbReference type="EMBL" id="KAJ7687364.1"/>
    </source>
</evidence>
<evidence type="ECO:0000313" key="3">
    <source>
        <dbReference type="Proteomes" id="UP001221757"/>
    </source>
</evidence>
<organism evidence="2 3">
    <name type="scientific">Mycena rosella</name>
    <name type="common">Pink bonnet</name>
    <name type="synonym">Agaricus rosellus</name>
    <dbReference type="NCBI Taxonomy" id="1033263"/>
    <lineage>
        <taxon>Eukaryota</taxon>
        <taxon>Fungi</taxon>
        <taxon>Dikarya</taxon>
        <taxon>Basidiomycota</taxon>
        <taxon>Agaricomycotina</taxon>
        <taxon>Agaricomycetes</taxon>
        <taxon>Agaricomycetidae</taxon>
        <taxon>Agaricales</taxon>
        <taxon>Marasmiineae</taxon>
        <taxon>Mycenaceae</taxon>
        <taxon>Mycena</taxon>
    </lineage>
</organism>
<sequence length="503" mass="56330">MPPKNKGKVNTAVANPKVLVANEVSAKAPKRKAPTAKATAAVPACSLLPACVNRVVNPGAPDQRRCNRTSEEVMAAASRKEAMRQEIAELEKLRMTKLVEMELEEEEEDEEEESFLIKNVADHERMDTTQFVAQLGGRMDLELECALDNFPFKETKASKRKAKGDVRNAVDATKEDIRQKKGVKERNQNRWNDDVLFVDSSETTPRHAPPMQPQPDIPAAITAIWDRTLIPTLLHALGSAMDPWDFTVKATIEVLRTVYPTSSYDMAAPRNLVLKRVTRDHLNNGRSWFGTQAILVVSKHFQDPKYSDLPAAEMKAKIRSEFLNVDEKGYQLPTASQDYGFLVGALCLAAAVLEKTFLMYETGEYIGDGLQFSRDNVSELVDDYLTNIGDFSRHKWEKIMERCGVAINRAQAPLPGEIGVIGHLPLHPTRLPLRHLPLLLRLSQPSVLCSHPRHPSTPYLIPPFGFYLLLPVQRLCPYSYHFILCPPSPPVLARCSTRHMVPG</sequence>
<name>A0AAD7DE83_MYCRO</name>
<proteinExistence type="predicted"/>
<feature type="coiled-coil region" evidence="1">
    <location>
        <begin position="73"/>
        <end position="113"/>
    </location>
</feature>
<comment type="caution">
    <text evidence="2">The sequence shown here is derived from an EMBL/GenBank/DDBJ whole genome shotgun (WGS) entry which is preliminary data.</text>
</comment>
<gene>
    <name evidence="2" type="ORF">B0H17DRAFT_1203613</name>
</gene>
<dbReference type="EMBL" id="JARKIE010000088">
    <property type="protein sequence ID" value="KAJ7687364.1"/>
    <property type="molecule type" value="Genomic_DNA"/>
</dbReference>
<evidence type="ECO:0000256" key="1">
    <source>
        <dbReference type="SAM" id="Coils"/>
    </source>
</evidence>
<reference evidence="2" key="1">
    <citation type="submission" date="2023-03" db="EMBL/GenBank/DDBJ databases">
        <title>Massive genome expansion in bonnet fungi (Mycena s.s.) driven by repeated elements and novel gene families across ecological guilds.</title>
        <authorList>
            <consortium name="Lawrence Berkeley National Laboratory"/>
            <person name="Harder C.B."/>
            <person name="Miyauchi S."/>
            <person name="Viragh M."/>
            <person name="Kuo A."/>
            <person name="Thoen E."/>
            <person name="Andreopoulos B."/>
            <person name="Lu D."/>
            <person name="Skrede I."/>
            <person name="Drula E."/>
            <person name="Henrissat B."/>
            <person name="Morin E."/>
            <person name="Kohler A."/>
            <person name="Barry K."/>
            <person name="LaButti K."/>
            <person name="Morin E."/>
            <person name="Salamov A."/>
            <person name="Lipzen A."/>
            <person name="Mereny Z."/>
            <person name="Hegedus B."/>
            <person name="Baldrian P."/>
            <person name="Stursova M."/>
            <person name="Weitz H."/>
            <person name="Taylor A."/>
            <person name="Grigoriev I.V."/>
            <person name="Nagy L.G."/>
            <person name="Martin F."/>
            <person name="Kauserud H."/>
        </authorList>
    </citation>
    <scope>NUCLEOTIDE SEQUENCE</scope>
    <source>
        <strain evidence="2">CBHHK067</strain>
    </source>
</reference>
<keyword evidence="1" id="KW-0175">Coiled coil</keyword>
<accession>A0AAD7DE83</accession>